<name>A0A8K0AAI9_BRALA</name>
<protein>
    <submittedName>
        <fullName evidence="1">Hypp4754 protein</fullName>
    </submittedName>
</protein>
<evidence type="ECO:0000313" key="1">
    <source>
        <dbReference type="EMBL" id="CAH1272012.1"/>
    </source>
</evidence>
<keyword evidence="2" id="KW-1185">Reference proteome</keyword>
<dbReference type="AlphaFoldDB" id="A0A8K0AAI9"/>
<organism evidence="1 2">
    <name type="scientific">Branchiostoma lanceolatum</name>
    <name type="common">Common lancelet</name>
    <name type="synonym">Amphioxus lanceolatum</name>
    <dbReference type="NCBI Taxonomy" id="7740"/>
    <lineage>
        <taxon>Eukaryota</taxon>
        <taxon>Metazoa</taxon>
        <taxon>Chordata</taxon>
        <taxon>Cephalochordata</taxon>
        <taxon>Leptocardii</taxon>
        <taxon>Amphioxiformes</taxon>
        <taxon>Branchiostomatidae</taxon>
        <taxon>Branchiostoma</taxon>
    </lineage>
</organism>
<accession>A0A8K0AAI9</accession>
<sequence length="100" mass="10562">MIGRSQVVTHIERTGSAYQSPILVSGGGVVQSSGTKPSAVHYGNLVQVRPARCPHEDGTSALVTLSGRGSRRCAGMGGEGRPLSLMIRDGWNSKEFHNNS</sequence>
<reference evidence="1" key="1">
    <citation type="submission" date="2022-01" db="EMBL/GenBank/DDBJ databases">
        <authorList>
            <person name="Braso-Vives M."/>
        </authorList>
    </citation>
    <scope>NUCLEOTIDE SEQUENCE</scope>
</reference>
<dbReference type="EMBL" id="OV696693">
    <property type="protein sequence ID" value="CAH1272012.1"/>
    <property type="molecule type" value="Genomic_DNA"/>
</dbReference>
<dbReference type="Proteomes" id="UP000838412">
    <property type="component" value="Chromosome 8"/>
</dbReference>
<proteinExistence type="predicted"/>
<gene>
    <name evidence="1" type="primary">Hypp4754</name>
    <name evidence="1" type="ORF">BLAG_LOCUS23797</name>
</gene>
<evidence type="ECO:0000313" key="2">
    <source>
        <dbReference type="Proteomes" id="UP000838412"/>
    </source>
</evidence>